<keyword evidence="4" id="KW-1185">Reference proteome</keyword>
<evidence type="ECO:0000256" key="1">
    <source>
        <dbReference type="SAM" id="MobiDB-lite"/>
    </source>
</evidence>
<feature type="region of interest" description="Disordered" evidence="1">
    <location>
        <begin position="1071"/>
        <end position="1093"/>
    </location>
</feature>
<name>A0A085LPK1_9BILA</name>
<dbReference type="EMBL" id="KL363348">
    <property type="protein sequence ID" value="KFD46897.1"/>
    <property type="molecule type" value="Genomic_DNA"/>
</dbReference>
<dbReference type="InterPro" id="IPR039989">
    <property type="entry name" value="NUDT9"/>
</dbReference>
<dbReference type="Gene3D" id="3.90.79.10">
    <property type="entry name" value="Nucleoside Triphosphate Pyrophosphohydrolase"/>
    <property type="match status" value="2"/>
</dbReference>
<feature type="signal peptide" evidence="2">
    <location>
        <begin position="1"/>
        <end position="17"/>
    </location>
</feature>
<proteinExistence type="predicted"/>
<gene>
    <name evidence="3" type="ORF">M513_12219</name>
</gene>
<dbReference type="PANTHER" id="PTHR13030:SF13">
    <property type="entry name" value="NUDIX HYDROLASE DOMAIN-CONTAINING PROTEIN"/>
    <property type="match status" value="1"/>
</dbReference>
<feature type="chain" id="PRO_5001794765" evidence="2">
    <location>
        <begin position="18"/>
        <end position="1817"/>
    </location>
</feature>
<dbReference type="GO" id="GO:0047631">
    <property type="term" value="F:ADP-ribose diphosphatase activity"/>
    <property type="evidence" value="ECO:0007669"/>
    <property type="project" value="InterPro"/>
</dbReference>
<dbReference type="PANTHER" id="PTHR13030">
    <property type="entry name" value="NUDIX HYDROLASE"/>
    <property type="match status" value="1"/>
</dbReference>
<keyword evidence="2" id="KW-0732">Signal</keyword>
<evidence type="ECO:0000313" key="3">
    <source>
        <dbReference type="EMBL" id="KFD46897.1"/>
    </source>
</evidence>
<feature type="compositionally biased region" description="Basic and acidic residues" evidence="1">
    <location>
        <begin position="1080"/>
        <end position="1093"/>
    </location>
</feature>
<dbReference type="Proteomes" id="UP000030764">
    <property type="component" value="Unassembled WGS sequence"/>
</dbReference>
<organism evidence="3 4">
    <name type="scientific">Trichuris suis</name>
    <name type="common">pig whipworm</name>
    <dbReference type="NCBI Taxonomy" id="68888"/>
    <lineage>
        <taxon>Eukaryota</taxon>
        <taxon>Metazoa</taxon>
        <taxon>Ecdysozoa</taxon>
        <taxon>Nematoda</taxon>
        <taxon>Enoplea</taxon>
        <taxon>Dorylaimia</taxon>
        <taxon>Trichinellida</taxon>
        <taxon>Trichuridae</taxon>
        <taxon>Trichuris</taxon>
    </lineage>
</organism>
<evidence type="ECO:0000256" key="2">
    <source>
        <dbReference type="SAM" id="SignalP"/>
    </source>
</evidence>
<reference evidence="3 4" key="1">
    <citation type="journal article" date="2014" name="Nat. Genet.">
        <title>Genome and transcriptome of the porcine whipworm Trichuris suis.</title>
        <authorList>
            <person name="Jex A.R."/>
            <person name="Nejsum P."/>
            <person name="Schwarz E.M."/>
            <person name="Hu L."/>
            <person name="Young N.D."/>
            <person name="Hall R.S."/>
            <person name="Korhonen P.K."/>
            <person name="Liao S."/>
            <person name="Thamsborg S."/>
            <person name="Xia J."/>
            <person name="Xu P."/>
            <person name="Wang S."/>
            <person name="Scheerlinck J.P."/>
            <person name="Hofmann A."/>
            <person name="Sternberg P.W."/>
            <person name="Wang J."/>
            <person name="Gasser R.B."/>
        </authorList>
    </citation>
    <scope>NUCLEOTIDE SEQUENCE [LARGE SCALE GENOMIC DNA]</scope>
    <source>
        <strain evidence="3">DCEP-RM93M</strain>
    </source>
</reference>
<protein>
    <submittedName>
        <fullName evidence="3">Uncharacterized protein</fullName>
    </submittedName>
</protein>
<sequence length="1817" mass="206308">MTFLYLLAILLLRQSTAQEQLYDYETEKELFKAKVATFLVTQLRPITVKDFVTHGYGKCPHNGRRGYGIVYGMMNVSCPYDEADLCGLHGTQNDKGEVMVVECQYAGEMNGLDLGRPWAMACYQKWDRERWETPEETLCGKWSYPGTQLPRIQLPEHVRSPHSHILLYKPTNTESFSGYGSRSQEADSSGWFKNPYERTGFSGKGKLAAFGPNLAAYLLITIEGLNLPALLISVKSCQRHKHIINLGILTGQPKCSSKTLMTILLCHRYELSLRIKSAIVSFQFWLKKGTIDDDYIKRKVQKLNKYCKESEISHMVKSGQRSTTGEVSSREVEKRSFSNKASSFLVTQLRPIKVLNFDVESYGRCSYGHGHTYGIAVVVMNVSCPYDEADLCGLHGTKNDKTEVMVVECQYAGKMRGEDGGDPLTVVCYQKENRHIRRRSEDTLCRKWRYPGTSVPQLKLPEHLKSPASHLLFYKPANLDSFSGNSEVNTTCLTRNPHERTGFSGKGKLPQLGPNSALFLLITRLCNGKTKVLTDDTDDYTALPRFWVKKPMIDGELIKRKLLKLNLYCNPSDINIMVQTRQKYHNGYLKDKHNTDNAWVEGAIIHLHDQSDGGCFSPYPIHGTMVLLCLLTLSLLVQTAMQEFQEWKDVRKRFGQTAANFFMTRLAPTKILHIRFSGFEKCPHQNRSPYGIVNLRMQVSCPFEELGYCGLLGTGGGRTGVIILHCQFAAELNSRGRPLAALCYENTTTDSGEELAAGGRCKKWSYPGTELPQLQLPDYLKSTEIYIRLYDPAKLESFSGNSSRSQEVDSSGWPRNIHERTGFAGKGKLEKYGGNAAVYLLITRHTYGTTKVLVEDTDDYTALPQFWVKKGPVDDDFVKRKVQKLNMYCKESEIDLMVKDRQRPTLQVQLHWKYRETRTFHRVARSYIDKAITPYNYNSSSTTIAVKCAGRRNAPYGITIKELEMTPCKCFGIVCLQSWCPPRCRLTLSPTVECQYAARLDRFSSDEENFLGLFCYDKIVGILDKNTSMEDICDKWRYPGTDFPQLQIPDHLKSLHSYVLRYMPPQLEKREVNSSSSDKNWPKNEHERTGFGGRGHLEKLGPNYVLYLVVTSQSGDQFKIVTEESTEALVLPQFVSEDKNIGEPFIKKSAKKMRDEMGDCSDPELDEIIRNKTVPTVQIVLEWDFGEERNFQLTANSFIERAIEPHTFESTTTTVAVKCAGRRNAPYGFTIKLLEMGKCSCVGSWCPPRCRDRQASKTVECQYAARLDRFSLKKENFLGLICYDKRVNVLDKGMSMDDICNKWRYPGSDVPQLQIPDYLKSVHAYVLGYIPPQIEKRGLSASFFDKSWPKNENERTGFGGVGSLGQLGPNYVVYLVITGQDGFELKLVTEESTEPVAMPQFISEDKNIGEPFIKKSAKKMRDEMGDCSDGELDEIIRNKRVVSKYERISQFLHSQKPQLLKAKVYLFLHVTEVICTYFQSTSREELYAYKAEKQSFQNRASVFLVTQLRPIKILDFDVEGYGKCADKGRHAYGITVALMKVSCPYDEADLCGLHGTQNDKTEVMLVECQYAGEMKGEDGGNPLAVACYQKWNSSAQVPQLRLPEHVKSPHSRMLLYQTANLESFSGNIAFDSNSVAQAVVLGISGYSSRSQEVDTTHWIRNPYERTGFSGRGKLEAFGPNLVLYLVITRESYGKTEVLIEDTEDYTALPQFWLKKGTIDDDFIKRKLLKLNMYCKESEIGLMASSGHRHHTGYLKNKHNTDNAWLEGTIVHVHDETGACFSNFPVHATATSRRYKWHTLSHHTNIQDFADSFVANYK</sequence>
<accession>A0A085LPK1</accession>
<evidence type="ECO:0000313" key="4">
    <source>
        <dbReference type="Proteomes" id="UP000030764"/>
    </source>
</evidence>